<name>A0A067QYT1_ZOONE</name>
<reference evidence="1 2" key="1">
    <citation type="journal article" date="2014" name="Nat. Commun.">
        <title>Molecular traces of alternative social organization in a termite genome.</title>
        <authorList>
            <person name="Terrapon N."/>
            <person name="Li C."/>
            <person name="Robertson H.M."/>
            <person name="Ji L."/>
            <person name="Meng X."/>
            <person name="Booth W."/>
            <person name="Chen Z."/>
            <person name="Childers C.P."/>
            <person name="Glastad K.M."/>
            <person name="Gokhale K."/>
            <person name="Gowin J."/>
            <person name="Gronenberg W."/>
            <person name="Hermansen R.A."/>
            <person name="Hu H."/>
            <person name="Hunt B.G."/>
            <person name="Huylmans A.K."/>
            <person name="Khalil S.M."/>
            <person name="Mitchell R.D."/>
            <person name="Munoz-Torres M.C."/>
            <person name="Mustard J.A."/>
            <person name="Pan H."/>
            <person name="Reese J.T."/>
            <person name="Scharf M.E."/>
            <person name="Sun F."/>
            <person name="Vogel H."/>
            <person name="Xiao J."/>
            <person name="Yang W."/>
            <person name="Yang Z."/>
            <person name="Yang Z."/>
            <person name="Zhou J."/>
            <person name="Zhu J."/>
            <person name="Brent C.S."/>
            <person name="Elsik C.G."/>
            <person name="Goodisman M.A."/>
            <person name="Liberles D.A."/>
            <person name="Roe R.M."/>
            <person name="Vargo E.L."/>
            <person name="Vilcinskas A."/>
            <person name="Wang J."/>
            <person name="Bornberg-Bauer E."/>
            <person name="Korb J."/>
            <person name="Zhang G."/>
            <person name="Liebig J."/>
        </authorList>
    </citation>
    <scope>NUCLEOTIDE SEQUENCE [LARGE SCALE GENOMIC DNA]</scope>
    <source>
        <tissue evidence="1">Whole organism</tissue>
    </source>
</reference>
<proteinExistence type="predicted"/>
<evidence type="ECO:0000313" key="1">
    <source>
        <dbReference type="EMBL" id="KDR15489.1"/>
    </source>
</evidence>
<gene>
    <name evidence="1" type="ORF">L798_10465</name>
</gene>
<dbReference type="InParanoid" id="A0A067QYT1"/>
<sequence length="55" mass="6667">MADTSCKIMKCGEEKQEMYTLFQLKKLLISGYFKDSEESEILREYWNTTRREINH</sequence>
<dbReference type="EMBL" id="KK852823">
    <property type="protein sequence ID" value="KDR15489.1"/>
    <property type="molecule type" value="Genomic_DNA"/>
</dbReference>
<evidence type="ECO:0000313" key="2">
    <source>
        <dbReference type="Proteomes" id="UP000027135"/>
    </source>
</evidence>
<dbReference type="AlphaFoldDB" id="A0A067QYT1"/>
<protein>
    <submittedName>
        <fullName evidence="1">Uncharacterized protein</fullName>
    </submittedName>
</protein>
<keyword evidence="2" id="KW-1185">Reference proteome</keyword>
<accession>A0A067QYT1</accession>
<dbReference type="Proteomes" id="UP000027135">
    <property type="component" value="Unassembled WGS sequence"/>
</dbReference>
<organism evidence="1 2">
    <name type="scientific">Zootermopsis nevadensis</name>
    <name type="common">Dampwood termite</name>
    <dbReference type="NCBI Taxonomy" id="136037"/>
    <lineage>
        <taxon>Eukaryota</taxon>
        <taxon>Metazoa</taxon>
        <taxon>Ecdysozoa</taxon>
        <taxon>Arthropoda</taxon>
        <taxon>Hexapoda</taxon>
        <taxon>Insecta</taxon>
        <taxon>Pterygota</taxon>
        <taxon>Neoptera</taxon>
        <taxon>Polyneoptera</taxon>
        <taxon>Dictyoptera</taxon>
        <taxon>Blattodea</taxon>
        <taxon>Blattoidea</taxon>
        <taxon>Termitoidae</taxon>
        <taxon>Termopsidae</taxon>
        <taxon>Zootermopsis</taxon>
    </lineage>
</organism>